<dbReference type="SMART" id="SM00465">
    <property type="entry name" value="GIYc"/>
    <property type="match status" value="1"/>
</dbReference>
<evidence type="ECO:0000256" key="7">
    <source>
        <dbReference type="HAMAP-Rule" id="MF_00203"/>
    </source>
</evidence>
<feature type="domain" description="UVR" evidence="8">
    <location>
        <begin position="202"/>
        <end position="237"/>
    </location>
</feature>
<dbReference type="Gene3D" id="4.10.860.10">
    <property type="entry name" value="UVR domain"/>
    <property type="match status" value="1"/>
</dbReference>
<evidence type="ECO:0000256" key="2">
    <source>
        <dbReference type="ARBA" id="ARBA00022763"/>
    </source>
</evidence>
<dbReference type="CDD" id="cd10434">
    <property type="entry name" value="GIY-YIG_UvrC_Cho"/>
    <property type="match status" value="1"/>
</dbReference>
<dbReference type="SUPFAM" id="SSF82771">
    <property type="entry name" value="GIY-YIG endonuclease"/>
    <property type="match status" value="1"/>
</dbReference>
<reference evidence="11 12" key="1">
    <citation type="submission" date="2020-11" db="EMBL/GenBank/DDBJ databases">
        <authorList>
            <person name="Peeters C."/>
        </authorList>
    </citation>
    <scope>NUCLEOTIDE SEQUENCE [LARGE SCALE GENOMIC DNA]</scope>
    <source>
        <strain evidence="11 12">LMG 7974</strain>
    </source>
</reference>
<comment type="function">
    <text evidence="7">The UvrABC repair system catalyzes the recognition and processing of DNA lesions. UvrC both incises the 5' and 3' sides of the lesion. The N-terminal half is responsible for the 3' incision and the C-terminal half is responsible for the 5' incision.</text>
</comment>
<gene>
    <name evidence="7 11" type="primary">uvrC</name>
    <name evidence="11" type="ORF">LMG7974_00234</name>
</gene>
<dbReference type="InterPro" id="IPR038476">
    <property type="entry name" value="UvrC_RNase_H_dom_sf"/>
</dbReference>
<feature type="domain" description="GIY-YIG" evidence="9">
    <location>
        <begin position="11"/>
        <end position="96"/>
    </location>
</feature>
<feature type="domain" description="UvrC family homology region profile" evidence="10">
    <location>
        <begin position="253"/>
        <end position="473"/>
    </location>
</feature>
<evidence type="ECO:0000256" key="3">
    <source>
        <dbReference type="ARBA" id="ARBA00022769"/>
    </source>
</evidence>
<proteinExistence type="inferred from homology"/>
<evidence type="ECO:0000256" key="1">
    <source>
        <dbReference type="ARBA" id="ARBA00022490"/>
    </source>
</evidence>
<comment type="similarity">
    <text evidence="7">Belongs to the UvrC family.</text>
</comment>
<accession>A0ABM8Q335</accession>
<evidence type="ECO:0000256" key="4">
    <source>
        <dbReference type="ARBA" id="ARBA00022881"/>
    </source>
</evidence>
<dbReference type="Pfam" id="PF22920">
    <property type="entry name" value="UvrC_RNaseH"/>
    <property type="match status" value="1"/>
</dbReference>
<dbReference type="Gene3D" id="3.30.420.340">
    <property type="entry name" value="UvrC, RNAse H endonuclease domain"/>
    <property type="match status" value="1"/>
</dbReference>
<evidence type="ECO:0000259" key="9">
    <source>
        <dbReference type="PROSITE" id="PS50164"/>
    </source>
</evidence>
<comment type="subcellular location">
    <subcellularLocation>
        <location evidence="7">Cytoplasm</location>
    </subcellularLocation>
</comment>
<keyword evidence="1 7" id="KW-0963">Cytoplasm</keyword>
<dbReference type="InterPro" id="IPR047296">
    <property type="entry name" value="GIY-YIG_UvrC_Cho"/>
</dbReference>
<dbReference type="NCBIfam" id="TIGR00194">
    <property type="entry name" value="uvrC"/>
    <property type="match status" value="1"/>
</dbReference>
<comment type="subunit">
    <text evidence="7">Interacts with UvrB in an incision complex.</text>
</comment>
<dbReference type="InterPro" id="IPR050066">
    <property type="entry name" value="UvrABC_protein_C"/>
</dbReference>
<keyword evidence="2 7" id="KW-0227">DNA damage</keyword>
<dbReference type="InterPro" id="IPR001162">
    <property type="entry name" value="UvrC_RNase_H_dom"/>
</dbReference>
<evidence type="ECO:0000256" key="6">
    <source>
        <dbReference type="ARBA" id="ARBA00023236"/>
    </source>
</evidence>
<evidence type="ECO:0000313" key="11">
    <source>
        <dbReference type="EMBL" id="CAD7287314.1"/>
    </source>
</evidence>
<keyword evidence="5 7" id="KW-0234">DNA repair</keyword>
<dbReference type="InterPro" id="IPR004791">
    <property type="entry name" value="UvrC"/>
</dbReference>
<dbReference type="InterPro" id="IPR001943">
    <property type="entry name" value="UVR_dom"/>
</dbReference>
<evidence type="ECO:0000259" key="8">
    <source>
        <dbReference type="PROSITE" id="PS50151"/>
    </source>
</evidence>
<dbReference type="Pfam" id="PF02151">
    <property type="entry name" value="UVR"/>
    <property type="match status" value="1"/>
</dbReference>
<dbReference type="InterPro" id="IPR010994">
    <property type="entry name" value="RuvA_2-like"/>
</dbReference>
<evidence type="ECO:0000313" key="12">
    <source>
        <dbReference type="Proteomes" id="UP000789803"/>
    </source>
</evidence>
<evidence type="ECO:0000256" key="5">
    <source>
        <dbReference type="ARBA" id="ARBA00023204"/>
    </source>
</evidence>
<dbReference type="SUPFAM" id="SSF47781">
    <property type="entry name" value="RuvA domain 2-like"/>
    <property type="match status" value="1"/>
</dbReference>
<sequence>MLSLEIKNLPNNPGVYQYFDANSRLLYVGKAKILKNRVKSYFIFTPKLSPSPRLSPRIAKMISETTHIEYIITPTEADALILENSFIKQLKPKYNILLRDDKTYPYIYIDLSQNFPRFDITRKIIKGDKIRYFGPFFSGCKELLDAIYLNHKLIQKQNCLKNKKSCMFYQIKRCLAPCESKISKQEYAKIVNQAIKSLQNPNILIPRLQELMQTYAKNLNFEQAAKVRDQINTISLLDTKIEVDIAKLENFEMFAIASHHDIYCVVRFSINSGKISGVKSEIIKSREISSNEKNEIYKQFILDSFSIDTPFTSTKLYTLDEFDDSKLVSEILTSRHGKKFSIQTPKIGEKLRIANIARQNAELSIQRHLSNNNESFYYEFAKYFSLSHVPFSVECFDNSHLFGEASVAAMIRYENGEFIKEKYRHMHLDSKNDYEQMRESLSMRAMRFDKLNPPDLWVIDGGKALLDLAHDIIKSSGANIDVIAISKEKINALAHRAKGSAKDKIYTLNATFSLDTNDKKLQFLQKLRDEAHRFAISFHQKTRRKNDMQSSKLKSLGISDASIAKLVKFYGNFDKIHQASYDEIAKLTNKSVADKLFKDKN</sequence>
<dbReference type="PROSITE" id="PS50165">
    <property type="entry name" value="UVRC"/>
    <property type="match status" value="1"/>
</dbReference>
<dbReference type="RefSeq" id="WP_229932060.1">
    <property type="nucleotide sequence ID" value="NZ_CAJHOF010000002.1"/>
</dbReference>
<name>A0ABM8Q335_9BACT</name>
<dbReference type="Pfam" id="PF01541">
    <property type="entry name" value="GIY-YIG"/>
    <property type="match status" value="1"/>
</dbReference>
<dbReference type="SUPFAM" id="SSF46600">
    <property type="entry name" value="C-terminal UvrC-binding domain of UvrB"/>
    <property type="match status" value="1"/>
</dbReference>
<dbReference type="PANTHER" id="PTHR30562:SF1">
    <property type="entry name" value="UVRABC SYSTEM PROTEIN C"/>
    <property type="match status" value="1"/>
</dbReference>
<dbReference type="PROSITE" id="PS50151">
    <property type="entry name" value="UVR"/>
    <property type="match status" value="1"/>
</dbReference>
<dbReference type="Proteomes" id="UP000789803">
    <property type="component" value="Unassembled WGS sequence"/>
</dbReference>
<evidence type="ECO:0000259" key="10">
    <source>
        <dbReference type="PROSITE" id="PS50165"/>
    </source>
</evidence>
<protein>
    <recommendedName>
        <fullName evidence="7">UvrABC system protein C</fullName>
        <shortName evidence="7">Protein UvrC</shortName>
    </recommendedName>
    <alternativeName>
        <fullName evidence="7">Excinuclease ABC subunit C</fullName>
    </alternativeName>
</protein>
<dbReference type="Gene3D" id="3.40.1440.10">
    <property type="entry name" value="GIY-YIG endonuclease"/>
    <property type="match status" value="1"/>
</dbReference>
<dbReference type="PANTHER" id="PTHR30562">
    <property type="entry name" value="UVRC/OXIDOREDUCTASE"/>
    <property type="match status" value="1"/>
</dbReference>
<keyword evidence="6 7" id="KW-0742">SOS response</keyword>
<dbReference type="PROSITE" id="PS50164">
    <property type="entry name" value="GIY_YIG"/>
    <property type="match status" value="1"/>
</dbReference>
<comment type="caution">
    <text evidence="11">The sequence shown here is derived from an EMBL/GenBank/DDBJ whole genome shotgun (WGS) entry which is preliminary data.</text>
</comment>
<dbReference type="HAMAP" id="MF_00203">
    <property type="entry name" value="UvrC"/>
    <property type="match status" value="1"/>
</dbReference>
<dbReference type="InterPro" id="IPR000305">
    <property type="entry name" value="GIY-YIG_endonuc"/>
</dbReference>
<dbReference type="Pfam" id="PF08459">
    <property type="entry name" value="UvrC_RNaseH_dom"/>
    <property type="match status" value="1"/>
</dbReference>
<dbReference type="InterPro" id="IPR035901">
    <property type="entry name" value="GIY-YIG_endonuc_sf"/>
</dbReference>
<keyword evidence="4 7" id="KW-0267">Excision nuclease</keyword>
<dbReference type="EMBL" id="CAJHOF010000002">
    <property type="protein sequence ID" value="CAD7287314.1"/>
    <property type="molecule type" value="Genomic_DNA"/>
</dbReference>
<dbReference type="InterPro" id="IPR036876">
    <property type="entry name" value="UVR_dom_sf"/>
</dbReference>
<keyword evidence="12" id="KW-1185">Reference proteome</keyword>
<organism evidence="11 12">
    <name type="scientific">Campylobacter majalis</name>
    <dbReference type="NCBI Taxonomy" id="2790656"/>
    <lineage>
        <taxon>Bacteria</taxon>
        <taxon>Pseudomonadati</taxon>
        <taxon>Campylobacterota</taxon>
        <taxon>Epsilonproteobacteria</taxon>
        <taxon>Campylobacterales</taxon>
        <taxon>Campylobacteraceae</taxon>
        <taxon>Campylobacter</taxon>
    </lineage>
</organism>
<keyword evidence="3 7" id="KW-0228">DNA excision</keyword>